<sequence>MDFIDKQILPPKSWEKFEDLTRALFAAVWRSPLAQKNGRSGQKQHGVDVYGTPQATPDINFGVQCKGKNEGYGAKATILEFDAELAKAEKFKPPLGHWTFATTAPNDARLQEHARLVSEQRVKEGKFPVVAIGWDTIQALLSSHQIVIEEIYPEHASDLPKIMAALRALPGSDELDQIRRSLIAFAPRSSELDIGASVWSEVEFKTARDLGPALMGRPLGPADVAACPILPEVALLTADLERAGSARLAGVPGAGKSITILQVARQMYCRGWRVLRLADPIGKVPPFDESPKPTLYIVDDAHLTRSALLSELEERATASRWVLSAYTISEDKGGFPGAIQLDAKRAVRVIADGLLASREATLTAVRRADDWIGDRPGDEQLDLRLEHAAEQALYPWQFCFILGGGWRRASAMASSARAAGADLVLAAASIRQLAARDAHCSCEALLQLVGDALPNSDGNAAIAWLVAQRFLLSINDLRCPHQRLASVLLSRILDGQTAEERQTIAVMLRTVLADVEMPLGGLSVLLGELSSAGEFGMWRRLVQSAWLTPVLERCWIATEPLDIRHACWLLNKLHGYLSEEINVIADHKETLAEWIQMAPEGACYAIGRVINHVLNTNRALGENIVALVDPRALAKAISAAAPLHAGEIANLLSMIGAGRDDVWKACYLEHVDHDACYRIVSTWPQDAYLSVVADFCEHFCDFEPEFGFTLIEALIPAIANRLRANPQDAFHELNDIVWNALRLYDPLNIYVGKLAPSRRMRQVGRKICRCWSPVDLAICLSRSTQRNFQAAAGLLSFMRKVSPKQFEETVLALDWGEIDQAIGPYWSEEIGDARMLLGIAYTVPAARLAIQAMVARNEPRIVNMSTHLAAIAPASALRHVAAGRRIALSHWGHVDWQLGALVLARMAQSEPKLVSTFLEPHYGGLAEALSQPSPTFYNEGIMFLRLLVQVEPTGLIRVLDQIDVNRATLGWRNALRGKDNSREPGAKAQVRQVASLLIHHALERSDAVGELARQLRRDFPSQSVPLAKTVEFIDLSEPIE</sequence>
<dbReference type="EMBL" id="DAAHCA010000010">
    <property type="protein sequence ID" value="HAB5502630.1"/>
    <property type="molecule type" value="Genomic_DNA"/>
</dbReference>
<evidence type="ECO:0000313" key="2">
    <source>
        <dbReference type="EMBL" id="HAB5502630.1"/>
    </source>
</evidence>
<dbReference type="AlphaFoldDB" id="A0A3Y3G4E2"/>
<organism evidence="2">
    <name type="scientific">Salmonella enterica I</name>
    <dbReference type="NCBI Taxonomy" id="59201"/>
    <lineage>
        <taxon>Bacteria</taxon>
        <taxon>Pseudomonadati</taxon>
        <taxon>Pseudomonadota</taxon>
        <taxon>Gammaproteobacteria</taxon>
        <taxon>Enterobacterales</taxon>
        <taxon>Enterobacteriaceae</taxon>
        <taxon>Salmonella</taxon>
    </lineage>
</organism>
<dbReference type="EMBL" id="DAAGUQ010000011">
    <property type="protein sequence ID" value="HAB4635234.1"/>
    <property type="molecule type" value="Genomic_DNA"/>
</dbReference>
<dbReference type="SUPFAM" id="SSF52540">
    <property type="entry name" value="P-loop containing nucleoside triphosphate hydrolases"/>
    <property type="match status" value="1"/>
</dbReference>
<dbReference type="RefSeq" id="WP_064001209.1">
    <property type="nucleotide sequence ID" value="NZ_JBHEYK010000025.1"/>
</dbReference>
<proteinExistence type="predicted"/>
<reference evidence="2" key="1">
    <citation type="journal article" date="2018" name="Genome Biol.">
        <title>SKESA: strategic k-mer extension for scrupulous assemblies.</title>
        <authorList>
            <person name="Souvorov A."/>
            <person name="Agarwala R."/>
            <person name="Lipman D.J."/>
        </authorList>
    </citation>
    <scope>NUCLEOTIDE SEQUENCE</scope>
    <source>
        <strain evidence="2">Salmonella enterica</strain>
    </source>
</reference>
<dbReference type="InterPro" id="IPR027417">
    <property type="entry name" value="P-loop_NTPase"/>
</dbReference>
<accession>A0A3Y3G4E2</accession>
<comment type="caution">
    <text evidence="2">The sequence shown here is derived from an EMBL/GenBank/DDBJ whole genome shotgun (WGS) entry which is preliminary data.</text>
</comment>
<protein>
    <submittedName>
        <fullName evidence="2">Uncharacterized protein</fullName>
    </submittedName>
</protein>
<reference evidence="2" key="2">
    <citation type="submission" date="2019-10" db="EMBL/GenBank/DDBJ databases">
        <authorList>
            <consortium name="NCBI Pathogen Detection Project"/>
        </authorList>
    </citation>
    <scope>NUCLEOTIDE SEQUENCE</scope>
    <source>
        <strain evidence="2">Salmonella enterica</strain>
    </source>
</reference>
<evidence type="ECO:0000313" key="1">
    <source>
        <dbReference type="EMBL" id="HAB4635234.1"/>
    </source>
</evidence>
<gene>
    <name evidence="2" type="ORF">GBW64_16510</name>
    <name evidence="1" type="ORF">GBZ60_16525</name>
</gene>
<name>A0A3Y3G4E2_SALET</name>